<dbReference type="InterPro" id="IPR037185">
    <property type="entry name" value="EmrE-like"/>
</dbReference>
<protein>
    <recommendedName>
        <fullName evidence="13">DNA 3'-5' helicase</fullName>
        <ecNumber evidence="13">5.6.2.4</ecNumber>
    </recommendedName>
</protein>
<evidence type="ECO:0000256" key="11">
    <source>
        <dbReference type="ARBA" id="ARBA00023254"/>
    </source>
</evidence>
<evidence type="ECO:0000259" key="18">
    <source>
        <dbReference type="PROSITE" id="PS51194"/>
    </source>
</evidence>
<reference evidence="19" key="1">
    <citation type="journal article" date="2020" name="Stud. Mycol.">
        <title>101 Dothideomycetes genomes: a test case for predicting lifestyles and emergence of pathogens.</title>
        <authorList>
            <person name="Haridas S."/>
            <person name="Albert R."/>
            <person name="Binder M."/>
            <person name="Bloem J."/>
            <person name="Labutti K."/>
            <person name="Salamov A."/>
            <person name="Andreopoulos B."/>
            <person name="Baker S."/>
            <person name="Barry K."/>
            <person name="Bills G."/>
            <person name="Bluhm B."/>
            <person name="Cannon C."/>
            <person name="Castanera R."/>
            <person name="Culley D."/>
            <person name="Daum C."/>
            <person name="Ezra D."/>
            <person name="Gonzalez J."/>
            <person name="Henrissat B."/>
            <person name="Kuo A."/>
            <person name="Liang C."/>
            <person name="Lipzen A."/>
            <person name="Lutzoni F."/>
            <person name="Magnuson J."/>
            <person name="Mondo S."/>
            <person name="Nolan M."/>
            <person name="Ohm R."/>
            <person name="Pangilinan J."/>
            <person name="Park H.-J."/>
            <person name="Ramirez L."/>
            <person name="Alfaro M."/>
            <person name="Sun H."/>
            <person name="Tritt A."/>
            <person name="Yoshinaga Y."/>
            <person name="Zwiers L.-H."/>
            <person name="Turgeon B."/>
            <person name="Goodwin S."/>
            <person name="Spatafora J."/>
            <person name="Crous P."/>
            <person name="Grigoriev I."/>
        </authorList>
    </citation>
    <scope>NUCLEOTIDE SEQUENCE</scope>
    <source>
        <strain evidence="19">CBS 122368</strain>
    </source>
</reference>
<dbReference type="SUPFAM" id="SSF46785">
    <property type="entry name" value="Winged helix' DNA-binding domain"/>
    <property type="match status" value="1"/>
</dbReference>
<dbReference type="InterPro" id="IPR007271">
    <property type="entry name" value="Nuc_sug_transpt"/>
</dbReference>
<dbReference type="Pfam" id="PF00271">
    <property type="entry name" value="Helicase_C"/>
    <property type="match status" value="1"/>
</dbReference>
<dbReference type="InterPro" id="IPR004179">
    <property type="entry name" value="Sec63-dom"/>
</dbReference>
<sequence length="2004" mass="222003">MAIDRGASLAGVPMKHLSLITLTFQNSALILIMHYSRVMPLVNGHRYHTSTSVFLNEVIKLGISLTMALYDMSTNLPPNTPATVLFGNLLSAVFTNESWKLAIPAALYTLQNTLQYVAVSNLDAATFQVTYQLKILTTAIFSVLLLGRTLSSRRWASLVLLIVGVSIVQLPQRVPEVTMEDLKDPNSSYWRRSLGQLGGLGRQAAGHLTKRSATYEGINEDVALQHPQMNSSVGLAAVLVACALSGLAGVSFEKVLKESTSKTASLWVRNCQLSFWSLFPALFLGVIWVDGENIARTGFFAGYNWVVWTAISFQAAGGVIVALVINYADNIAKNFATSISIIISCLASVYFFDFQISTSYLVGTSVVISATYLYSKPERPRAGPIRIVDFEKATIDGNPAYFDSERPPLSLKTPLRPDGQTSVACLRGTRCLTLWIATLYESMYIPHVFSLLDHLDSRSAGQDSQHSLLQGQFKQLARPLPRRDRYRAPRHDVAYDRVEDDDQYGQEFALDSFDESLLQEPYEDRQRQATRGQARLSLAPQPSKFFAPHASSQPHASFRPHTNAVYDVGGRSNGGAGQYAYSATQPQQSSSDAQLGASSSPTFMAGQRRAEGRYTNSAQQTERLQPYEEQPAIPNDLHRQVPRSWPQAPTSRPVPSAFDKPHAPVVQGIPLVPISALPDRLRTIFPFPMFNAVQSKCFDNVYKSDNNFVVASPTGSGKTVILELAICRAVATAATGQYKIVYQAPTKALCSERQRDWQRKFSPVGLNCVELTGDSEASDLRNVQSANIIITTPEKWDSITRKWKDHEKLMRLIKLFLIDEVHILKEDRGAILEAVVSRMKSIGTDVRFVALSATIPNFDDVGTWLGRSSADPCAPAINEKFGEEFRPVRLQKHVCGYPSTSNNDFAFEKHLDGQLPEVIKRYSQRKPIMVFCFTRNSAVSTAKLLANWWATRNPTDRMWNAPPKPLPFQNRELRDCAASGVAFHHAGLEINDRTGVEKAFLDGEISIICCTSTLAVGVNLPCHLVIIKNTVAFTQNGVQEYADLEIMQMLGRAGRPQFDDSAVAVIMTRQHKVRKYEMMVSGQEILESTLHSNLIDHLNAEIGLGTIRDLPSARKWLAGTFLYVRLKRNPLYYKLEDTRSGQGIDEQLDEICFRDTTLLRDSNLVAGQEYFRCTEFGHAMARYYVHFDTMRIFMGLQSKSSISEILSAIAQASEFEDIRFRSGEKNLYRAINKCPYIRFPIQVNLDLPAHKVSLLIQSVLGAADVAWDGEFSKHKAQYNTEAMTIFKYISRLIRCIIDCQICIGDSASIINALILERSFAARVWDDSPLQMKQIDGLGVVAVRKLASAGIRTIEELECTDAHRIDVVLGKNPPFGLGVLEKLKRFPKLRVSLHVHPSSITTTPDGVKVQVEADIGFINEKPPEAFGSKAVYASTGRSMTSINGTSSKKLGKGQSLTFPALLTTPDLSINCYIMCDGIAGTTRSATVKPKVASSMFPATKPPEPFTPRALERPTSNMSRRRSENTVAARSTAAGDEEFSNDGIDDEELVKASFHDLDFDHIDNYANPTDSITRKNTAKNASKSKGRAKPVETVLEEENSEPKQRDNGKWACNHKCKNKTACKHMCCRDGLDKPPKKTGLKRIASNESGSQSKPKELGAKDAKPQTKLRLSSSKRKSSAAIEELDLTQQEKKRRAGYALHGPKDYRDLHKLHKSIQNRDPPSSISSIMRQKPAYCYGKGGEHSLSFLKDDPAAERPGSISSDYGDIQVDELSAELEHSKPSIIRSTVNKTQDAMELDDVMGSPIENTAPDRQSDTFSDGDSIFADALIGLADSEYLRTADQPNEEDLQALEESLNTDCDVDLHDEDFPANIGGAATKTKEQSIAPEDISTSSGEVPRMPPAKPRSLFLNDTSSPHPAYDGFKPAKSMLKRPPPKDLKQAKNQRPRVEQNSNGEWEDGDAQEPSSMTNPEPRTSVNIEPRGVPISEAFKDLEPWLFKEFGDIVELVD</sequence>
<dbReference type="Pfam" id="PF02889">
    <property type="entry name" value="Sec63"/>
    <property type="match status" value="1"/>
</dbReference>
<dbReference type="GO" id="GO:0000139">
    <property type="term" value="C:Golgi membrane"/>
    <property type="evidence" value="ECO:0007669"/>
    <property type="project" value="InterPro"/>
</dbReference>
<dbReference type="Pfam" id="PF00270">
    <property type="entry name" value="DEAD"/>
    <property type="match status" value="1"/>
</dbReference>
<dbReference type="SMART" id="SM00973">
    <property type="entry name" value="Sec63"/>
    <property type="match status" value="1"/>
</dbReference>
<dbReference type="PROSITE" id="PS51192">
    <property type="entry name" value="HELICASE_ATP_BIND_1"/>
    <property type="match status" value="1"/>
</dbReference>
<dbReference type="RefSeq" id="XP_033678833.1">
    <property type="nucleotide sequence ID" value="XM_033825187.1"/>
</dbReference>
<feature type="region of interest" description="Disordered" evidence="15">
    <location>
        <begin position="1493"/>
        <end position="1542"/>
    </location>
</feature>
<keyword evidence="5" id="KW-0378">Hydrolase</keyword>
<dbReference type="GO" id="GO:0007131">
    <property type="term" value="P:reciprocal meiotic recombination"/>
    <property type="evidence" value="ECO:0007669"/>
    <property type="project" value="UniProtKB-ARBA"/>
</dbReference>
<dbReference type="SUPFAM" id="SSF52540">
    <property type="entry name" value="P-loop containing nucleoside triphosphate hydrolases"/>
    <property type="match status" value="1"/>
</dbReference>
<dbReference type="SUPFAM" id="SSF103481">
    <property type="entry name" value="Multidrug resistance efflux transporter EmrE"/>
    <property type="match status" value="1"/>
</dbReference>
<dbReference type="OrthoDB" id="5575at2759"/>
<feature type="region of interest" description="Disordered" evidence="15">
    <location>
        <begin position="1863"/>
        <end position="1976"/>
    </location>
</feature>
<dbReference type="GO" id="GO:0015165">
    <property type="term" value="F:pyrimidine nucleotide-sugar transmembrane transporter activity"/>
    <property type="evidence" value="ECO:0007669"/>
    <property type="project" value="InterPro"/>
</dbReference>
<dbReference type="GeneID" id="54578517"/>
<keyword evidence="3 16" id="KW-0812">Transmembrane</keyword>
<dbReference type="EMBL" id="ML987204">
    <property type="protein sequence ID" value="KAF2243829.1"/>
    <property type="molecule type" value="Genomic_DNA"/>
</dbReference>
<evidence type="ECO:0000256" key="16">
    <source>
        <dbReference type="SAM" id="Phobius"/>
    </source>
</evidence>
<feature type="domain" description="Helicase C-terminal" evidence="18">
    <location>
        <begin position="914"/>
        <end position="1102"/>
    </location>
</feature>
<feature type="transmembrane region" description="Helical" evidence="16">
    <location>
        <begin position="233"/>
        <end position="252"/>
    </location>
</feature>
<dbReference type="CDD" id="cd18795">
    <property type="entry name" value="SF2_C_Ski2"/>
    <property type="match status" value="1"/>
</dbReference>
<dbReference type="InterPro" id="IPR052247">
    <property type="entry name" value="Meiotic_Crossover_Helicase"/>
</dbReference>
<dbReference type="InterPro" id="IPR014001">
    <property type="entry name" value="Helicase_ATP-bd"/>
</dbReference>
<dbReference type="Gene3D" id="1.10.10.10">
    <property type="entry name" value="Winged helix-like DNA-binding domain superfamily/Winged helix DNA-binding domain"/>
    <property type="match status" value="1"/>
</dbReference>
<dbReference type="GO" id="GO:0005524">
    <property type="term" value="F:ATP binding"/>
    <property type="evidence" value="ECO:0007669"/>
    <property type="project" value="UniProtKB-KW"/>
</dbReference>
<evidence type="ECO:0000256" key="15">
    <source>
        <dbReference type="SAM" id="MobiDB-lite"/>
    </source>
</evidence>
<feature type="transmembrane region" description="Helical" evidence="16">
    <location>
        <begin position="305"/>
        <end position="328"/>
    </location>
</feature>
<feature type="region of interest" description="Disordered" evidence="15">
    <location>
        <begin position="1625"/>
        <end position="1678"/>
    </location>
</feature>
<evidence type="ECO:0000259" key="17">
    <source>
        <dbReference type="PROSITE" id="PS51192"/>
    </source>
</evidence>
<dbReference type="InterPro" id="IPR036388">
    <property type="entry name" value="WH-like_DNA-bd_sf"/>
</dbReference>
<feature type="compositionally biased region" description="Basic and acidic residues" evidence="15">
    <location>
        <begin position="1651"/>
        <end position="1662"/>
    </location>
</feature>
<evidence type="ECO:0000313" key="20">
    <source>
        <dbReference type="Proteomes" id="UP000800094"/>
    </source>
</evidence>
<organism evidence="19 20">
    <name type="scientific">Trematosphaeria pertusa</name>
    <dbReference type="NCBI Taxonomy" id="390896"/>
    <lineage>
        <taxon>Eukaryota</taxon>
        <taxon>Fungi</taxon>
        <taxon>Dikarya</taxon>
        <taxon>Ascomycota</taxon>
        <taxon>Pezizomycotina</taxon>
        <taxon>Dothideomycetes</taxon>
        <taxon>Pleosporomycetidae</taxon>
        <taxon>Pleosporales</taxon>
        <taxon>Massarineae</taxon>
        <taxon>Trematosphaeriaceae</taxon>
        <taxon>Trematosphaeria</taxon>
    </lineage>
</organism>
<comment type="subcellular location">
    <subcellularLocation>
        <location evidence="1">Membrane</location>
        <topology evidence="1">Multi-pass membrane protein</topology>
    </subcellularLocation>
</comment>
<dbReference type="PANTHER" id="PTHR47835">
    <property type="entry name" value="HFM1, ATP DEPENDENT DNA HELICASE HOMOLOG"/>
    <property type="match status" value="1"/>
</dbReference>
<comment type="catalytic activity">
    <reaction evidence="12">
        <text>Couples ATP hydrolysis with the unwinding of duplex DNA by translocating in the 3'-5' direction.</text>
        <dbReference type="EC" id="5.6.2.4"/>
    </reaction>
</comment>
<dbReference type="InterPro" id="IPR027417">
    <property type="entry name" value="P-loop_NTPase"/>
</dbReference>
<dbReference type="InterPro" id="IPR011545">
    <property type="entry name" value="DEAD/DEAH_box_helicase_dom"/>
</dbReference>
<gene>
    <name evidence="19" type="ORF">BU26DRAFT_465351</name>
</gene>
<evidence type="ECO:0000256" key="3">
    <source>
        <dbReference type="ARBA" id="ARBA00022692"/>
    </source>
</evidence>
<feature type="compositionally biased region" description="Acidic residues" evidence="15">
    <location>
        <begin position="1533"/>
        <end position="1542"/>
    </location>
</feature>
<evidence type="ECO:0000256" key="14">
    <source>
        <dbReference type="ARBA" id="ARBA00048988"/>
    </source>
</evidence>
<accession>A0A6A6I104</accession>
<dbReference type="Gene3D" id="1.10.3380.10">
    <property type="entry name" value="Sec63 N-terminal domain-like domain"/>
    <property type="match status" value="1"/>
</dbReference>
<feature type="region of interest" description="Disordered" evidence="15">
    <location>
        <begin position="577"/>
        <end position="600"/>
    </location>
</feature>
<dbReference type="GO" id="GO:0043138">
    <property type="term" value="F:3'-5' DNA helicase activity"/>
    <property type="evidence" value="ECO:0007669"/>
    <property type="project" value="UniProtKB-EC"/>
</dbReference>
<dbReference type="Gene3D" id="1.10.3730.20">
    <property type="match status" value="1"/>
</dbReference>
<dbReference type="FunFam" id="1.10.3380.10:FF:000012">
    <property type="entry name" value="DEAD/DEAH box DNA helicase"/>
    <property type="match status" value="1"/>
</dbReference>
<dbReference type="NCBIfam" id="TIGR00803">
    <property type="entry name" value="nst"/>
    <property type="match status" value="2"/>
</dbReference>
<evidence type="ECO:0000256" key="7">
    <source>
        <dbReference type="ARBA" id="ARBA00022840"/>
    </source>
</evidence>
<keyword evidence="11" id="KW-0469">Meiosis</keyword>
<dbReference type="InterPro" id="IPR001650">
    <property type="entry name" value="Helicase_C-like"/>
</dbReference>
<evidence type="ECO:0000256" key="10">
    <source>
        <dbReference type="ARBA" id="ARBA00023235"/>
    </source>
</evidence>
<dbReference type="EC" id="5.6.2.4" evidence="13"/>
<keyword evidence="20" id="KW-1185">Reference proteome</keyword>
<feature type="compositionally biased region" description="Polar residues" evidence="15">
    <location>
        <begin position="1959"/>
        <end position="1973"/>
    </location>
</feature>
<feature type="compositionally biased region" description="Polar residues" evidence="15">
    <location>
        <begin position="1564"/>
        <end position="1579"/>
    </location>
</feature>
<comment type="similarity">
    <text evidence="2">Belongs to the helicase family. SKI2 subfamily.</text>
</comment>
<evidence type="ECO:0000256" key="1">
    <source>
        <dbReference type="ARBA" id="ARBA00004141"/>
    </source>
</evidence>
<dbReference type="PANTHER" id="PTHR47835:SF3">
    <property type="entry name" value="HELICASE FOR MEIOSIS 1"/>
    <property type="match status" value="1"/>
</dbReference>
<dbReference type="Proteomes" id="UP000800094">
    <property type="component" value="Unassembled WGS sequence"/>
</dbReference>
<dbReference type="GO" id="GO:0016787">
    <property type="term" value="F:hydrolase activity"/>
    <property type="evidence" value="ECO:0007669"/>
    <property type="project" value="UniProtKB-KW"/>
</dbReference>
<evidence type="ECO:0000256" key="8">
    <source>
        <dbReference type="ARBA" id="ARBA00022989"/>
    </source>
</evidence>
<name>A0A6A6I104_9PLEO</name>
<comment type="catalytic activity">
    <reaction evidence="14">
        <text>ATP + H2O = ADP + phosphate + H(+)</text>
        <dbReference type="Rhea" id="RHEA:13065"/>
        <dbReference type="ChEBI" id="CHEBI:15377"/>
        <dbReference type="ChEBI" id="CHEBI:15378"/>
        <dbReference type="ChEBI" id="CHEBI:30616"/>
        <dbReference type="ChEBI" id="CHEBI:43474"/>
        <dbReference type="ChEBI" id="CHEBI:456216"/>
        <dbReference type="EC" id="5.6.2.4"/>
    </reaction>
</comment>
<evidence type="ECO:0000256" key="2">
    <source>
        <dbReference type="ARBA" id="ARBA00010140"/>
    </source>
</evidence>
<dbReference type="SUPFAM" id="SSF158702">
    <property type="entry name" value="Sec63 N-terminal domain-like"/>
    <property type="match status" value="1"/>
</dbReference>
<evidence type="ECO:0000256" key="5">
    <source>
        <dbReference type="ARBA" id="ARBA00022801"/>
    </source>
</evidence>
<dbReference type="FunFam" id="3.40.50.300:FF:001076">
    <property type="entry name" value="ATP-dependent DNA helicase MER3"/>
    <property type="match status" value="1"/>
</dbReference>
<keyword evidence="6" id="KW-0347">Helicase</keyword>
<keyword evidence="4" id="KW-0547">Nucleotide-binding</keyword>
<evidence type="ECO:0000256" key="4">
    <source>
        <dbReference type="ARBA" id="ARBA00022741"/>
    </source>
</evidence>
<dbReference type="InterPro" id="IPR036390">
    <property type="entry name" value="WH_DNA-bd_sf"/>
</dbReference>
<evidence type="ECO:0000256" key="12">
    <source>
        <dbReference type="ARBA" id="ARBA00034617"/>
    </source>
</evidence>
<evidence type="ECO:0000256" key="9">
    <source>
        <dbReference type="ARBA" id="ARBA00023136"/>
    </source>
</evidence>
<dbReference type="GO" id="GO:0003676">
    <property type="term" value="F:nucleic acid binding"/>
    <property type="evidence" value="ECO:0007669"/>
    <property type="project" value="InterPro"/>
</dbReference>
<proteinExistence type="inferred from homology"/>
<keyword evidence="10" id="KW-0413">Isomerase</keyword>
<keyword evidence="8 16" id="KW-1133">Transmembrane helix</keyword>
<evidence type="ECO:0000256" key="6">
    <source>
        <dbReference type="ARBA" id="ARBA00022806"/>
    </source>
</evidence>
<keyword evidence="7" id="KW-0067">ATP-binding</keyword>
<dbReference type="SMART" id="SM00490">
    <property type="entry name" value="HELICc"/>
    <property type="match status" value="1"/>
</dbReference>
<feature type="domain" description="Helicase ATP-binding" evidence="17">
    <location>
        <begin position="699"/>
        <end position="873"/>
    </location>
</feature>
<dbReference type="FunFam" id="1.10.10.10:FF:000012">
    <property type="entry name" value="U5 small nuclear ribonucleoprotein helicase"/>
    <property type="match status" value="1"/>
</dbReference>
<dbReference type="SMART" id="SM00487">
    <property type="entry name" value="DEXDc"/>
    <property type="match status" value="1"/>
</dbReference>
<dbReference type="Pfam" id="PF23445">
    <property type="entry name" value="WHD_SNRNP200"/>
    <property type="match status" value="1"/>
</dbReference>
<feature type="region of interest" description="Disordered" evidence="15">
    <location>
        <begin position="1564"/>
        <end position="1607"/>
    </location>
</feature>
<keyword evidence="9 16" id="KW-0472">Membrane</keyword>
<feature type="transmembrane region" description="Helical" evidence="16">
    <location>
        <begin position="273"/>
        <end position="289"/>
    </location>
</feature>
<dbReference type="Gene3D" id="3.40.50.300">
    <property type="entry name" value="P-loop containing nucleotide triphosphate hydrolases"/>
    <property type="match status" value="2"/>
</dbReference>
<feature type="compositionally biased region" description="Low complexity" evidence="15">
    <location>
        <begin position="587"/>
        <end position="600"/>
    </location>
</feature>
<dbReference type="Pfam" id="PF04142">
    <property type="entry name" value="Nuc_sug_transp"/>
    <property type="match status" value="1"/>
</dbReference>
<evidence type="ECO:0000313" key="19">
    <source>
        <dbReference type="EMBL" id="KAF2243829.1"/>
    </source>
</evidence>
<dbReference type="InterPro" id="IPR057842">
    <property type="entry name" value="WH_MER3"/>
</dbReference>
<dbReference type="PROSITE" id="PS51194">
    <property type="entry name" value="HELICASE_CTER"/>
    <property type="match status" value="1"/>
</dbReference>
<feature type="transmembrane region" description="Helical" evidence="16">
    <location>
        <begin position="335"/>
        <end position="352"/>
    </location>
</feature>
<evidence type="ECO:0000256" key="13">
    <source>
        <dbReference type="ARBA" id="ARBA00034808"/>
    </source>
</evidence>